<dbReference type="EMBL" id="MKEK01000001">
    <property type="protein sequence ID" value="OEY70021.1"/>
    <property type="molecule type" value="Genomic_DNA"/>
</dbReference>
<keyword evidence="3" id="KW-1185">Reference proteome</keyword>
<accession>A0A1E7Q7F3</accession>
<dbReference type="InterPro" id="IPR053864">
    <property type="entry name" value="DUF6933"/>
</dbReference>
<name>A0A1E7Q7F3_9GAMM</name>
<evidence type="ECO:0000313" key="2">
    <source>
        <dbReference type="EMBL" id="OEY70021.1"/>
    </source>
</evidence>
<gene>
    <name evidence="2" type="ORF">BI198_10920</name>
</gene>
<sequence>MNLHCTKKLFEQLSISRFEAGETSASTQANPLLNWHANIVTIQRKQNLVFINDATRYAVFIPCVIKSDLNRLPILFQDVFINSLMKAGLSSELVEKAALYLHDSEVSLDTECSRSVQGTMRLMVSDVEITLDYRGQKISDLLPYSTSVMLSDRPCTIKGVKGAIWPIREKDNLLRGLPSIQAVE</sequence>
<dbReference type="AlphaFoldDB" id="A0A1E7Q7F3"/>
<organism evidence="2 3">
    <name type="scientific">Rheinheimera salexigens</name>
    <dbReference type="NCBI Taxonomy" id="1628148"/>
    <lineage>
        <taxon>Bacteria</taxon>
        <taxon>Pseudomonadati</taxon>
        <taxon>Pseudomonadota</taxon>
        <taxon>Gammaproteobacteria</taxon>
        <taxon>Chromatiales</taxon>
        <taxon>Chromatiaceae</taxon>
        <taxon>Rheinheimera</taxon>
    </lineage>
</organism>
<dbReference type="Proteomes" id="UP000242258">
    <property type="component" value="Unassembled WGS sequence"/>
</dbReference>
<dbReference type="STRING" id="1628148.BI198_10920"/>
<feature type="domain" description="DUF6933" evidence="1">
    <location>
        <begin position="3"/>
        <end position="169"/>
    </location>
</feature>
<evidence type="ECO:0000259" key="1">
    <source>
        <dbReference type="Pfam" id="PF22016"/>
    </source>
</evidence>
<protein>
    <recommendedName>
        <fullName evidence="1">DUF6933 domain-containing protein</fullName>
    </recommendedName>
</protein>
<comment type="caution">
    <text evidence="2">The sequence shown here is derived from an EMBL/GenBank/DDBJ whole genome shotgun (WGS) entry which is preliminary data.</text>
</comment>
<dbReference type="Pfam" id="PF22016">
    <property type="entry name" value="DUF6933"/>
    <property type="match status" value="1"/>
</dbReference>
<evidence type="ECO:0000313" key="3">
    <source>
        <dbReference type="Proteomes" id="UP000242258"/>
    </source>
</evidence>
<reference evidence="3" key="1">
    <citation type="submission" date="2016-09" db="EMBL/GenBank/DDBJ databases">
        <authorList>
            <person name="Wan X."/>
            <person name="Hou S."/>
        </authorList>
    </citation>
    <scope>NUCLEOTIDE SEQUENCE [LARGE SCALE GENOMIC DNA]</scope>
    <source>
        <strain evidence="3">KH87</strain>
    </source>
</reference>
<proteinExistence type="predicted"/>